<evidence type="ECO:0000313" key="2">
    <source>
        <dbReference type="Proteomes" id="UP000599578"/>
    </source>
</evidence>
<dbReference type="AlphaFoldDB" id="A0A918DS04"/>
<sequence>MTPTAYEQLERKKVLIYPTYDSLPEAIMAAQIHLQIHRNELLPVLYGYHNTLIQDLQKIIGRR</sequence>
<accession>A0A918DS04</accession>
<proteinExistence type="predicted"/>
<evidence type="ECO:0000313" key="1">
    <source>
        <dbReference type="EMBL" id="GGO80085.1"/>
    </source>
</evidence>
<organism evidence="1 2">
    <name type="scientific">Marinobacterium nitratireducens</name>
    <dbReference type="NCBI Taxonomy" id="518897"/>
    <lineage>
        <taxon>Bacteria</taxon>
        <taxon>Pseudomonadati</taxon>
        <taxon>Pseudomonadota</taxon>
        <taxon>Gammaproteobacteria</taxon>
        <taxon>Oceanospirillales</taxon>
        <taxon>Oceanospirillaceae</taxon>
        <taxon>Marinobacterium</taxon>
    </lineage>
</organism>
<keyword evidence="2" id="KW-1185">Reference proteome</keyword>
<dbReference type="Proteomes" id="UP000599578">
    <property type="component" value="Unassembled WGS sequence"/>
</dbReference>
<dbReference type="EMBL" id="BMLT01000003">
    <property type="protein sequence ID" value="GGO80085.1"/>
    <property type="molecule type" value="Genomic_DNA"/>
</dbReference>
<name>A0A918DS04_9GAMM</name>
<dbReference type="RefSeq" id="WP_188860050.1">
    <property type="nucleotide sequence ID" value="NZ_BMLT01000003.1"/>
</dbReference>
<protein>
    <submittedName>
        <fullName evidence="1">Uncharacterized protein</fullName>
    </submittedName>
</protein>
<comment type="caution">
    <text evidence="1">The sequence shown here is derived from an EMBL/GenBank/DDBJ whole genome shotgun (WGS) entry which is preliminary data.</text>
</comment>
<gene>
    <name evidence="1" type="ORF">GCM10011348_15990</name>
</gene>
<reference evidence="1 2" key="1">
    <citation type="journal article" date="2014" name="Int. J. Syst. Evol. Microbiol.">
        <title>Complete genome sequence of Corynebacterium casei LMG S-19264T (=DSM 44701T), isolated from a smear-ripened cheese.</title>
        <authorList>
            <consortium name="US DOE Joint Genome Institute (JGI-PGF)"/>
            <person name="Walter F."/>
            <person name="Albersmeier A."/>
            <person name="Kalinowski J."/>
            <person name="Ruckert C."/>
        </authorList>
    </citation>
    <scope>NUCLEOTIDE SEQUENCE [LARGE SCALE GENOMIC DNA]</scope>
    <source>
        <strain evidence="1 2">CGMCC 1.7286</strain>
    </source>
</reference>